<keyword evidence="1" id="KW-0812">Transmembrane</keyword>
<dbReference type="EMBL" id="CP011036">
    <property type="protein sequence ID" value="ASM52562.1"/>
    <property type="molecule type" value="Genomic_DNA"/>
</dbReference>
<proteinExistence type="predicted"/>
<feature type="transmembrane region" description="Helical" evidence="1">
    <location>
        <begin position="466"/>
        <end position="496"/>
    </location>
</feature>
<dbReference type="Proteomes" id="UP000198329">
    <property type="component" value="Chromosome I"/>
</dbReference>
<feature type="transmembrane region" description="Helical" evidence="1">
    <location>
        <begin position="434"/>
        <end position="454"/>
    </location>
</feature>
<dbReference type="GO" id="GO:0005886">
    <property type="term" value="C:plasma membrane"/>
    <property type="evidence" value="ECO:0007669"/>
    <property type="project" value="TreeGrafter"/>
</dbReference>
<name>A0AAC9XW54_9GAMM</name>
<dbReference type="Gene3D" id="1.20.1640.10">
    <property type="entry name" value="Multidrug efflux transporter AcrB transmembrane domain"/>
    <property type="match status" value="2"/>
</dbReference>
<dbReference type="Gene3D" id="3.30.70.1440">
    <property type="entry name" value="Multidrug efflux transporter AcrB pore domain"/>
    <property type="match status" value="1"/>
</dbReference>
<dbReference type="SUPFAM" id="SSF82714">
    <property type="entry name" value="Multidrug efflux transporter AcrB TolC docking domain, DN and DC subdomains"/>
    <property type="match status" value="2"/>
</dbReference>
<evidence type="ECO:0000313" key="2">
    <source>
        <dbReference type="EMBL" id="ASM52562.1"/>
    </source>
</evidence>
<dbReference type="SUPFAM" id="SSF82866">
    <property type="entry name" value="Multidrug efflux transporter AcrB transmembrane domain"/>
    <property type="match status" value="2"/>
</dbReference>
<dbReference type="Gene3D" id="3.30.70.1320">
    <property type="entry name" value="Multidrug efflux transporter AcrB pore domain like"/>
    <property type="match status" value="1"/>
</dbReference>
<dbReference type="KEGG" id="png:PNIG_a0226"/>
<organism evidence="2 3">
    <name type="scientific">Pseudoalteromonas nigrifaciens</name>
    <dbReference type="NCBI Taxonomy" id="28109"/>
    <lineage>
        <taxon>Bacteria</taxon>
        <taxon>Pseudomonadati</taxon>
        <taxon>Pseudomonadota</taxon>
        <taxon>Gammaproteobacteria</taxon>
        <taxon>Alteromonadales</taxon>
        <taxon>Pseudoalteromonadaceae</taxon>
        <taxon>Pseudoalteromonas</taxon>
    </lineage>
</organism>
<dbReference type="PANTHER" id="PTHR32063">
    <property type="match status" value="1"/>
</dbReference>
<keyword evidence="3" id="KW-1185">Reference proteome</keyword>
<feature type="transmembrane region" description="Helical" evidence="1">
    <location>
        <begin position="389"/>
        <end position="413"/>
    </location>
</feature>
<feature type="transmembrane region" description="Helical" evidence="1">
    <location>
        <begin position="874"/>
        <end position="893"/>
    </location>
</feature>
<dbReference type="Gene3D" id="3.30.70.1430">
    <property type="entry name" value="Multidrug efflux transporter AcrB pore domain"/>
    <property type="match status" value="2"/>
</dbReference>
<sequence>MKNNHFMDRFITQPTLAIVLSAIICIAGIWSVLKVTVLQFPKIESSSLVISTNYVGASAETVKGFITEPIERISATVPGVDYVESVTIAGNSTVTAYLNLNEDSTRALSQLTARLSQVKYMLPNDTEDPIVSVKRTDRPHALFYLNIEHEGESLTQLTDFLSRQVTPIITDIEGIQRVAIEGSRTPAMRVHLNSAKLEAFDLSADDIYSALAANNTIATLGYIETNKQKIDLVANTQLKSIDEFKQLIVKRIDNDVIYLRDVADIELGSEQPTVSARLNQHDTVYISVWPQPGANEIEVGDALYALTDKINKTLPDGISIGYAYDGTLYMRDALNEIFKTLIETVILVGVVVLFMMGSFRSSAVPLVTIPISILGAIAAMYVVGFSLNLLTVLAIVLSVGLVVDDAIVVVENVSRHIRAGKSKIDAALTSSKELFVPIVSMTLTLTMVYLPIGFLSGLTGVLFKEFAFTLAISVLISGIVALTLSPIMSAYVIPAEGQETKLTKKVSWVFDQLRNKYALLLTLLLSWRNQVIVAAIALSLMIIPFYQGAQKELAPVEDQSSIFVLVQSPPESSLTYNEDNIRGMVDSLLEIPGTTQMWQNIFTNSAFGGIEFISASERDYTTKSILPEVYGRLAKTPGVNPLPILPAPLPTAGQFDVEMVVKSSDSFEIMQSYTGQLIGKAFASGHFLYADTDLKIDLPQIQLQLKRDKIADLGMDLAYVNQQLSVLLSNNYVNRFDAQGKAYQVIPVIDRNVKSDPGKLLSLNIKSINGTSVPLSAIAEVKWATVPRQLNSFGQQNAFRIFGAVLPNSTKEEALSALENAAKELLPPSYTVDYAGESRQIRQQGNSLLGVMLISLVIVYLLLSIQFNSFRDPLVVLIGSVPLAMAGALMLSYFELTTINIYSQIGLITLIGLIAKNGILIVEFANHLQEQGKSRIEAVIESASTRLRPILMTTAATVLGHFPLLMVSGAGAEARNSIGIILVAGMLIGTLFTLFVLPAFYVKLASKRVPKEVNKSNLCSSNEKSSFSIS</sequence>
<dbReference type="GO" id="GO:0042910">
    <property type="term" value="F:xenobiotic transmembrane transporter activity"/>
    <property type="evidence" value="ECO:0007669"/>
    <property type="project" value="TreeGrafter"/>
</dbReference>
<evidence type="ECO:0000256" key="1">
    <source>
        <dbReference type="SAM" id="Phobius"/>
    </source>
</evidence>
<feature type="transmembrane region" description="Helical" evidence="1">
    <location>
        <begin position="337"/>
        <end position="356"/>
    </location>
</feature>
<feature type="transmembrane region" description="Helical" evidence="1">
    <location>
        <begin position="363"/>
        <end position="383"/>
    </location>
</feature>
<dbReference type="InterPro" id="IPR027463">
    <property type="entry name" value="AcrB_DN_DC_subdom"/>
</dbReference>
<dbReference type="PRINTS" id="PR00702">
    <property type="entry name" value="ACRIFLAVINRP"/>
</dbReference>
<accession>A0AAC9XW54</accession>
<gene>
    <name evidence="2" type="ORF">PNIG_a0226</name>
</gene>
<keyword evidence="1" id="KW-1133">Transmembrane helix</keyword>
<dbReference type="SUPFAM" id="SSF82693">
    <property type="entry name" value="Multidrug efflux transporter AcrB pore domain, PN1, PN2, PC1 and PC2 subdomains"/>
    <property type="match status" value="3"/>
</dbReference>
<protein>
    <recommendedName>
        <fullName evidence="4">Efflux pump membrane transporter BepE</fullName>
    </recommendedName>
</protein>
<feature type="transmembrane region" description="Helical" evidence="1">
    <location>
        <begin position="905"/>
        <end position="925"/>
    </location>
</feature>
<dbReference type="PANTHER" id="PTHR32063:SF14">
    <property type="entry name" value="BLL4319 PROTEIN"/>
    <property type="match status" value="1"/>
</dbReference>
<dbReference type="Gene3D" id="3.30.2090.10">
    <property type="entry name" value="Multidrug efflux transporter AcrB TolC docking domain, DN and DC subdomains"/>
    <property type="match status" value="2"/>
</dbReference>
<dbReference type="RefSeq" id="WP_089367590.1">
    <property type="nucleotide sequence ID" value="NZ_BJXZ01000011.1"/>
</dbReference>
<feature type="transmembrane region" description="Helical" evidence="1">
    <location>
        <begin position="978"/>
        <end position="1002"/>
    </location>
</feature>
<dbReference type="GeneID" id="300940238"/>
<dbReference type="InterPro" id="IPR001036">
    <property type="entry name" value="Acrflvin-R"/>
</dbReference>
<evidence type="ECO:0008006" key="4">
    <source>
        <dbReference type="Google" id="ProtNLM"/>
    </source>
</evidence>
<reference evidence="2 3" key="1">
    <citation type="submission" date="2015-03" db="EMBL/GenBank/DDBJ databases">
        <authorList>
            <person name="Xie B.-B."/>
            <person name="Rong J.-C."/>
            <person name="Qin Q.-L."/>
            <person name="Zhang Y.-Z."/>
        </authorList>
    </citation>
    <scope>NUCLEOTIDE SEQUENCE [LARGE SCALE GENOMIC DNA]</scope>
    <source>
        <strain evidence="2 3">KMM 661</strain>
    </source>
</reference>
<evidence type="ECO:0000313" key="3">
    <source>
        <dbReference type="Proteomes" id="UP000198329"/>
    </source>
</evidence>
<feature type="transmembrane region" description="Helical" evidence="1">
    <location>
        <begin position="848"/>
        <end position="867"/>
    </location>
</feature>
<feature type="transmembrane region" description="Helical" evidence="1">
    <location>
        <begin position="517"/>
        <end position="546"/>
    </location>
</feature>
<dbReference type="AlphaFoldDB" id="A0AAC9XW54"/>
<keyword evidence="1" id="KW-0472">Membrane</keyword>
<feature type="transmembrane region" description="Helical" evidence="1">
    <location>
        <begin position="950"/>
        <end position="972"/>
    </location>
</feature>
<dbReference type="Pfam" id="PF00873">
    <property type="entry name" value="ACR_tran"/>
    <property type="match status" value="1"/>
</dbReference>